<gene>
    <name evidence="2" type="ORF">EA472_10100</name>
</gene>
<keyword evidence="3" id="KW-1185">Reference proteome</keyword>
<evidence type="ECO:0000313" key="2">
    <source>
        <dbReference type="EMBL" id="RQH00961.1"/>
    </source>
</evidence>
<evidence type="ECO:0000256" key="1">
    <source>
        <dbReference type="SAM" id="MobiDB-lite"/>
    </source>
</evidence>
<dbReference type="Proteomes" id="UP000281431">
    <property type="component" value="Unassembled WGS sequence"/>
</dbReference>
<accession>A0A3N6MSZ3</accession>
<dbReference type="EMBL" id="REFZ01000005">
    <property type="protein sequence ID" value="RQH00961.1"/>
    <property type="molecule type" value="Genomic_DNA"/>
</dbReference>
<feature type="compositionally biased region" description="Acidic residues" evidence="1">
    <location>
        <begin position="94"/>
        <end position="110"/>
    </location>
</feature>
<dbReference type="AlphaFoldDB" id="A0A3N6MSZ3"/>
<protein>
    <submittedName>
        <fullName evidence="2">Uncharacterized protein</fullName>
    </submittedName>
</protein>
<dbReference type="OrthoDB" id="258331at2157"/>
<reference evidence="2 3" key="1">
    <citation type="submission" date="2018-10" db="EMBL/GenBank/DDBJ databases">
        <title>Natrarchaeobius chitinivorans gen. nov., sp. nov., and Natrarchaeobius haloalkaliphilus sp. nov., alkaliphilic, chitin-utilizing haloarchaea from hypersaline alkaline lakes.</title>
        <authorList>
            <person name="Sorokin D.Y."/>
            <person name="Elcheninov A.G."/>
            <person name="Kostrikina N.A."/>
            <person name="Bale N.J."/>
            <person name="Sinninghe Damste J.S."/>
            <person name="Khijniak T.V."/>
            <person name="Kublanov I.V."/>
            <person name="Toshchakov S.V."/>
        </authorList>
    </citation>
    <scope>NUCLEOTIDE SEQUENCE [LARGE SCALE GENOMIC DNA]</scope>
    <source>
        <strain evidence="2 3">AArcht7</strain>
    </source>
</reference>
<organism evidence="2 3">
    <name type="scientific">Natrarchaeobius chitinivorans</name>
    <dbReference type="NCBI Taxonomy" id="1679083"/>
    <lineage>
        <taxon>Archaea</taxon>
        <taxon>Methanobacteriati</taxon>
        <taxon>Methanobacteriota</taxon>
        <taxon>Stenosarchaea group</taxon>
        <taxon>Halobacteria</taxon>
        <taxon>Halobacteriales</taxon>
        <taxon>Natrialbaceae</taxon>
        <taxon>Natrarchaeobius</taxon>
    </lineage>
</organism>
<proteinExistence type="predicted"/>
<evidence type="ECO:0000313" key="3">
    <source>
        <dbReference type="Proteomes" id="UP000281431"/>
    </source>
</evidence>
<feature type="region of interest" description="Disordered" evidence="1">
    <location>
        <begin position="1"/>
        <end position="21"/>
    </location>
</feature>
<sequence>MSERNPDAAYTELTPDAWHQDDEGNYTLDCPECGSAATLMNVVQHGRCNGYLDRREAETAVDEERMECTAKLWLELGYVSDPGDDSSEGAGGESIEDGSENVESDDVDPDEGVRGEGQPPGADGAVDDAQH</sequence>
<feature type="region of interest" description="Disordered" evidence="1">
    <location>
        <begin position="78"/>
        <end position="131"/>
    </location>
</feature>
<name>A0A3N6MSZ3_NATCH</name>
<comment type="caution">
    <text evidence="2">The sequence shown here is derived from an EMBL/GenBank/DDBJ whole genome shotgun (WGS) entry which is preliminary data.</text>
</comment>